<dbReference type="Proteomes" id="UP000229756">
    <property type="component" value="Unassembled WGS sequence"/>
</dbReference>
<evidence type="ECO:0000313" key="1">
    <source>
        <dbReference type="EMBL" id="PJC23323.1"/>
    </source>
</evidence>
<protein>
    <submittedName>
        <fullName evidence="1">Uncharacterized protein</fullName>
    </submittedName>
</protein>
<evidence type="ECO:0000313" key="2">
    <source>
        <dbReference type="Proteomes" id="UP000229756"/>
    </source>
</evidence>
<comment type="caution">
    <text evidence="1">The sequence shown here is derived from an EMBL/GenBank/DDBJ whole genome shotgun (WGS) entry which is preliminary data.</text>
</comment>
<accession>A0A2M8EKQ0</accession>
<dbReference type="EMBL" id="PFSJ01000030">
    <property type="protein sequence ID" value="PJC23323.1"/>
    <property type="molecule type" value="Genomic_DNA"/>
</dbReference>
<name>A0A2M8EKQ0_UNCKA</name>
<dbReference type="AlphaFoldDB" id="A0A2M8EKQ0"/>
<gene>
    <name evidence="1" type="ORF">CO058_04125</name>
</gene>
<reference evidence="2" key="1">
    <citation type="submission" date="2017-09" db="EMBL/GenBank/DDBJ databases">
        <title>Depth-based differentiation of microbial function through sediment-hosted aquifers and enrichment of novel symbionts in the deep terrestrial subsurface.</title>
        <authorList>
            <person name="Probst A.J."/>
            <person name="Ladd B."/>
            <person name="Jarett J.K."/>
            <person name="Geller-Mcgrath D.E."/>
            <person name="Sieber C.M.K."/>
            <person name="Emerson J.B."/>
            <person name="Anantharaman K."/>
            <person name="Thomas B.C."/>
            <person name="Malmstrom R."/>
            <person name="Stieglmeier M."/>
            <person name="Klingl A."/>
            <person name="Woyke T."/>
            <person name="Ryan C.M."/>
            <person name="Banfield J.F."/>
        </authorList>
    </citation>
    <scope>NUCLEOTIDE SEQUENCE [LARGE SCALE GENOMIC DNA]</scope>
</reference>
<sequence length="91" mass="10242">MLFVVTKNMNETAEVEDPLDYGHAEASLRTSLIINAIYNDGSALNPTELDKIAERLYQSIVRMNAQEEIDLSRFSLEIRDRVQVLLGSGDI</sequence>
<organism evidence="1 2">
    <name type="scientific">candidate division WWE3 bacterium CG_4_9_14_0_2_um_filter_35_11</name>
    <dbReference type="NCBI Taxonomy" id="1975077"/>
    <lineage>
        <taxon>Bacteria</taxon>
        <taxon>Katanobacteria</taxon>
    </lineage>
</organism>
<proteinExistence type="predicted"/>